<evidence type="ECO:0000313" key="3">
    <source>
        <dbReference type="EMBL" id="MCX7444562.1"/>
    </source>
</evidence>
<feature type="chain" id="PRO_5045053234" description="Secreted protein" evidence="2">
    <location>
        <begin position="26"/>
        <end position="397"/>
    </location>
</feature>
<accession>A0ABT3WUT2</accession>
<feature type="region of interest" description="Disordered" evidence="1">
    <location>
        <begin position="269"/>
        <end position="292"/>
    </location>
</feature>
<sequence>MSVPSSRRNLLRLLTTATLPLAFVAACSTGDVDTGASRTDTTTVDTSAAAPGDGSGEPGADDSRLILVTGTGNSTETGVVGPDGTVTTLASAPGSVRPAVVRLADGSVAVGDSSGVTVFGPDLRDTAHAEGDATGFITHAVSSPDGRGATFAYAVGDGEHPDRHLIVDVTVDGETSSTFSNSVPVGLTRCDDGHVSWLEAKSPAASFDGGELGVDVAVSRINASASTGPEADVLPAGPAPVWGHAGCGDTVSWVAGDGTAVTVEGGEANRTTIDTPRPAAEGPDVNVGEGTTSDGAVYGISGDGLVESYTFTPEPGFHTATAGFTGIAGATVTGGGVTRPVGVAWSDGVSAGAPVTATMFDPTDPECAVELGTVVLPGDTTVLAATVRGTVEPSCGR</sequence>
<dbReference type="EMBL" id="JAPMKV010000002">
    <property type="protein sequence ID" value="MCX7444562.1"/>
    <property type="molecule type" value="Genomic_DNA"/>
</dbReference>
<comment type="caution">
    <text evidence="3">The sequence shown here is derived from an EMBL/GenBank/DDBJ whole genome shotgun (WGS) entry which is preliminary data.</text>
</comment>
<proteinExistence type="predicted"/>
<reference evidence="3" key="1">
    <citation type="submission" date="2022-11" db="EMBL/GenBank/DDBJ databases">
        <title>Corynebacterium sp. isolated from Penguins.</title>
        <authorList>
            <person name="Sedlar K."/>
            <person name="Svec P."/>
        </authorList>
    </citation>
    <scope>NUCLEOTIDE SEQUENCE</scope>
    <source>
        <strain evidence="3">P7003</strain>
    </source>
</reference>
<feature type="region of interest" description="Disordered" evidence="1">
    <location>
        <begin position="32"/>
        <end position="63"/>
    </location>
</feature>
<evidence type="ECO:0000313" key="4">
    <source>
        <dbReference type="Proteomes" id="UP001081709"/>
    </source>
</evidence>
<dbReference type="PROSITE" id="PS51257">
    <property type="entry name" value="PROKAR_LIPOPROTEIN"/>
    <property type="match status" value="1"/>
</dbReference>
<name>A0ABT3WUT2_9CORY</name>
<feature type="compositionally biased region" description="Low complexity" evidence="1">
    <location>
        <begin position="32"/>
        <end position="50"/>
    </location>
</feature>
<protein>
    <recommendedName>
        <fullName evidence="5">Secreted protein</fullName>
    </recommendedName>
</protein>
<dbReference type="Proteomes" id="UP001081709">
    <property type="component" value="Unassembled WGS sequence"/>
</dbReference>
<keyword evidence="4" id="KW-1185">Reference proteome</keyword>
<evidence type="ECO:0000256" key="2">
    <source>
        <dbReference type="SAM" id="SignalP"/>
    </source>
</evidence>
<gene>
    <name evidence="3" type="ORF">OS125_04785</name>
</gene>
<keyword evidence="2" id="KW-0732">Signal</keyword>
<evidence type="ECO:0008006" key="5">
    <source>
        <dbReference type="Google" id="ProtNLM"/>
    </source>
</evidence>
<dbReference type="RefSeq" id="WP_267186385.1">
    <property type="nucleotide sequence ID" value="NZ_JAPMKV010000002.1"/>
</dbReference>
<organism evidence="3 4">
    <name type="scientific">Corynebacterium pygosceleis</name>
    <dbReference type="NCBI Taxonomy" id="2800406"/>
    <lineage>
        <taxon>Bacteria</taxon>
        <taxon>Bacillati</taxon>
        <taxon>Actinomycetota</taxon>
        <taxon>Actinomycetes</taxon>
        <taxon>Mycobacteriales</taxon>
        <taxon>Corynebacteriaceae</taxon>
        <taxon>Corynebacterium</taxon>
    </lineage>
</organism>
<feature type="signal peptide" evidence="2">
    <location>
        <begin position="1"/>
        <end position="25"/>
    </location>
</feature>
<evidence type="ECO:0000256" key="1">
    <source>
        <dbReference type="SAM" id="MobiDB-lite"/>
    </source>
</evidence>